<keyword evidence="7" id="KW-0479">Metal-binding</keyword>
<dbReference type="PROSITE" id="PS01143">
    <property type="entry name" value="RIBOSOMAL_L31"/>
    <property type="match status" value="1"/>
</dbReference>
<evidence type="ECO:0000256" key="3">
    <source>
        <dbReference type="ARBA" id="ARBA00022884"/>
    </source>
</evidence>
<sequence length="110" mass="12463">MKKDIHPTYYADAKVVCACGHSFTIGSTVKEIHVEICSNCHPFYTGKERLVDTAGRVDRFKKLTEQKAKVSKTRKGKAVKKAKATERKIAKEKEKIKAEIKENSKPKNKK</sequence>
<feature type="binding site" evidence="7">
    <location>
        <position position="19"/>
    </location>
    <ligand>
        <name>Zn(2+)</name>
        <dbReference type="ChEBI" id="CHEBI:29105"/>
    </ligand>
</feature>
<dbReference type="GO" id="GO:0006412">
    <property type="term" value="P:translation"/>
    <property type="evidence" value="ECO:0007669"/>
    <property type="project" value="UniProtKB-UniRule"/>
</dbReference>
<feature type="binding site" evidence="7">
    <location>
        <position position="17"/>
    </location>
    <ligand>
        <name>Zn(2+)</name>
        <dbReference type="ChEBI" id="CHEBI:29105"/>
    </ligand>
</feature>
<feature type="compositionally biased region" description="Basic residues" evidence="8">
    <location>
        <begin position="69"/>
        <end position="82"/>
    </location>
</feature>
<evidence type="ECO:0000313" key="9">
    <source>
        <dbReference type="EMBL" id="OGY93749.1"/>
    </source>
</evidence>
<keyword evidence="7" id="KW-0862">Zinc</keyword>
<evidence type="ECO:0000313" key="10">
    <source>
        <dbReference type="Proteomes" id="UP000177626"/>
    </source>
</evidence>
<keyword evidence="5 7" id="KW-0687">Ribonucleoprotein</keyword>
<dbReference type="GO" id="GO:0046872">
    <property type="term" value="F:metal ion binding"/>
    <property type="evidence" value="ECO:0007669"/>
    <property type="project" value="UniProtKB-KW"/>
</dbReference>
<name>A0A1G2BYX6_9BACT</name>
<feature type="binding site" evidence="7">
    <location>
        <position position="40"/>
    </location>
    <ligand>
        <name>Zn(2+)</name>
        <dbReference type="ChEBI" id="CHEBI:29105"/>
    </ligand>
</feature>
<dbReference type="InterPro" id="IPR042105">
    <property type="entry name" value="Ribosomal_bL31_sf"/>
</dbReference>
<proteinExistence type="inferred from homology"/>
<dbReference type="InterPro" id="IPR002150">
    <property type="entry name" value="Ribosomal_bL31"/>
</dbReference>
<evidence type="ECO:0000256" key="6">
    <source>
        <dbReference type="ARBA" id="ARBA00035687"/>
    </source>
</evidence>
<evidence type="ECO:0000256" key="1">
    <source>
        <dbReference type="ARBA" id="ARBA00009296"/>
    </source>
</evidence>
<comment type="similarity">
    <text evidence="1 7">Belongs to the bacterial ribosomal protein bL31 family. Type A subfamily.</text>
</comment>
<feature type="region of interest" description="Disordered" evidence="8">
    <location>
        <begin position="68"/>
        <end position="90"/>
    </location>
</feature>
<dbReference type="GO" id="GO:0019843">
    <property type="term" value="F:rRNA binding"/>
    <property type="evidence" value="ECO:0007669"/>
    <property type="project" value="UniProtKB-KW"/>
</dbReference>
<gene>
    <name evidence="7" type="primary">rpmE</name>
    <name evidence="9" type="ORF">A2406_04250</name>
</gene>
<dbReference type="PANTHER" id="PTHR33280:SF1">
    <property type="entry name" value="LARGE RIBOSOMAL SUBUNIT PROTEIN BL31C"/>
    <property type="match status" value="1"/>
</dbReference>
<comment type="caution">
    <text evidence="9">The sequence shown here is derived from an EMBL/GenBank/DDBJ whole genome shotgun (WGS) entry which is preliminary data.</text>
</comment>
<evidence type="ECO:0000256" key="7">
    <source>
        <dbReference type="HAMAP-Rule" id="MF_00501"/>
    </source>
</evidence>
<keyword evidence="3 7" id="KW-0694">RNA-binding</keyword>
<dbReference type="EMBL" id="MHKQ01000018">
    <property type="protein sequence ID" value="OGY93749.1"/>
    <property type="molecule type" value="Genomic_DNA"/>
</dbReference>
<dbReference type="NCBIfam" id="NF001809">
    <property type="entry name" value="PRK00528.1"/>
    <property type="match status" value="1"/>
</dbReference>
<dbReference type="NCBIfam" id="NF000612">
    <property type="entry name" value="PRK00019.1"/>
    <property type="match status" value="1"/>
</dbReference>
<evidence type="ECO:0000256" key="4">
    <source>
        <dbReference type="ARBA" id="ARBA00022980"/>
    </source>
</evidence>
<dbReference type="SUPFAM" id="SSF143800">
    <property type="entry name" value="L28p-like"/>
    <property type="match status" value="1"/>
</dbReference>
<dbReference type="GO" id="GO:0003735">
    <property type="term" value="F:structural constituent of ribosome"/>
    <property type="evidence" value="ECO:0007669"/>
    <property type="project" value="InterPro"/>
</dbReference>
<dbReference type="Pfam" id="PF01197">
    <property type="entry name" value="Ribosomal_L31"/>
    <property type="match status" value="1"/>
</dbReference>
<evidence type="ECO:0000256" key="8">
    <source>
        <dbReference type="SAM" id="MobiDB-lite"/>
    </source>
</evidence>
<feature type="binding site" evidence="7">
    <location>
        <position position="37"/>
    </location>
    <ligand>
        <name>Zn(2+)</name>
        <dbReference type="ChEBI" id="CHEBI:29105"/>
    </ligand>
</feature>
<dbReference type="Gene3D" id="4.10.830.30">
    <property type="entry name" value="Ribosomal protein L31"/>
    <property type="match status" value="1"/>
</dbReference>
<dbReference type="AlphaFoldDB" id="A0A1G2BYX6"/>
<reference evidence="9 10" key="1">
    <citation type="journal article" date="2016" name="Nat. Commun.">
        <title>Thousands of microbial genomes shed light on interconnected biogeochemical processes in an aquifer system.</title>
        <authorList>
            <person name="Anantharaman K."/>
            <person name="Brown C.T."/>
            <person name="Hug L.A."/>
            <person name="Sharon I."/>
            <person name="Castelle C.J."/>
            <person name="Probst A.J."/>
            <person name="Thomas B.C."/>
            <person name="Singh A."/>
            <person name="Wilkins M.J."/>
            <person name="Karaoz U."/>
            <person name="Brodie E.L."/>
            <person name="Williams K.H."/>
            <person name="Hubbard S.S."/>
            <person name="Banfield J.F."/>
        </authorList>
    </citation>
    <scope>NUCLEOTIDE SEQUENCE [LARGE SCALE GENOMIC DNA]</scope>
</reference>
<evidence type="ECO:0000256" key="2">
    <source>
        <dbReference type="ARBA" id="ARBA00022730"/>
    </source>
</evidence>
<dbReference type="PANTHER" id="PTHR33280">
    <property type="entry name" value="50S RIBOSOMAL PROTEIN L31, CHLOROPLASTIC"/>
    <property type="match status" value="1"/>
</dbReference>
<comment type="function">
    <text evidence="7">Binds the 23S rRNA.</text>
</comment>
<dbReference type="HAMAP" id="MF_00501">
    <property type="entry name" value="Ribosomal_bL31_1"/>
    <property type="match status" value="1"/>
</dbReference>
<keyword evidence="4 7" id="KW-0689">Ribosomal protein</keyword>
<dbReference type="GO" id="GO:0005840">
    <property type="term" value="C:ribosome"/>
    <property type="evidence" value="ECO:0007669"/>
    <property type="project" value="UniProtKB-KW"/>
</dbReference>
<dbReference type="PRINTS" id="PR01249">
    <property type="entry name" value="RIBOSOMALL31"/>
</dbReference>
<organism evidence="9 10">
    <name type="scientific">Candidatus Komeilibacteria bacterium RIFOXYC1_FULL_37_11</name>
    <dbReference type="NCBI Taxonomy" id="1798555"/>
    <lineage>
        <taxon>Bacteria</taxon>
        <taxon>Candidatus Komeiliibacteriota</taxon>
    </lineage>
</organism>
<dbReference type="InterPro" id="IPR034704">
    <property type="entry name" value="Ribosomal_bL28/bL31-like_sf"/>
</dbReference>
<comment type="subunit">
    <text evidence="7">Part of the 50S ribosomal subunit.</text>
</comment>
<keyword evidence="2 7" id="KW-0699">rRNA-binding</keyword>
<dbReference type="Proteomes" id="UP000177626">
    <property type="component" value="Unassembled WGS sequence"/>
</dbReference>
<protein>
    <recommendedName>
        <fullName evidence="6 7">Large ribosomal subunit protein bL31</fullName>
    </recommendedName>
</protein>
<dbReference type="NCBIfam" id="TIGR00105">
    <property type="entry name" value="L31"/>
    <property type="match status" value="1"/>
</dbReference>
<evidence type="ECO:0000256" key="5">
    <source>
        <dbReference type="ARBA" id="ARBA00023274"/>
    </source>
</evidence>
<comment type="cofactor">
    <cofactor evidence="7">
        <name>Zn(2+)</name>
        <dbReference type="ChEBI" id="CHEBI:29105"/>
    </cofactor>
    <text evidence="7">Binds 1 zinc ion per subunit.</text>
</comment>
<dbReference type="GO" id="GO:1990904">
    <property type="term" value="C:ribonucleoprotein complex"/>
    <property type="evidence" value="ECO:0007669"/>
    <property type="project" value="UniProtKB-KW"/>
</dbReference>
<dbReference type="InterPro" id="IPR027491">
    <property type="entry name" value="Ribosomal_bL31_A"/>
</dbReference>
<accession>A0A1G2BYX6</accession>